<evidence type="ECO:0000256" key="9">
    <source>
        <dbReference type="ARBA" id="ARBA00022960"/>
    </source>
</evidence>
<dbReference type="GO" id="GO:0008658">
    <property type="term" value="F:penicillin binding"/>
    <property type="evidence" value="ECO:0007669"/>
    <property type="project" value="InterPro"/>
</dbReference>
<dbReference type="GO" id="GO:0008360">
    <property type="term" value="P:regulation of cell shape"/>
    <property type="evidence" value="ECO:0007669"/>
    <property type="project" value="UniProtKB-KW"/>
</dbReference>
<organism evidence="17 18">
    <name type="scientific">Tritonibacter litoralis</name>
    <dbReference type="NCBI Taxonomy" id="2662264"/>
    <lineage>
        <taxon>Bacteria</taxon>
        <taxon>Pseudomonadati</taxon>
        <taxon>Pseudomonadota</taxon>
        <taxon>Alphaproteobacteria</taxon>
        <taxon>Rhodobacterales</taxon>
        <taxon>Paracoccaceae</taxon>
        <taxon>Tritonibacter</taxon>
    </lineage>
</organism>
<protein>
    <submittedName>
        <fullName evidence="17">Penicillin-binding protein 2</fullName>
        <ecNumber evidence="17">3.4.16.4</ecNumber>
    </submittedName>
</protein>
<evidence type="ECO:0000256" key="11">
    <source>
        <dbReference type="ARBA" id="ARBA00022989"/>
    </source>
</evidence>
<dbReference type="GO" id="GO:0071972">
    <property type="term" value="F:peptidoglycan L,D-transpeptidase activity"/>
    <property type="evidence" value="ECO:0007669"/>
    <property type="project" value="TreeGrafter"/>
</dbReference>
<dbReference type="GO" id="GO:0071555">
    <property type="term" value="P:cell wall organization"/>
    <property type="evidence" value="ECO:0007669"/>
    <property type="project" value="UniProtKB-KW"/>
</dbReference>
<comment type="subcellular location">
    <subcellularLocation>
        <location evidence="2">Cell membrane</location>
    </subcellularLocation>
    <subcellularLocation>
        <location evidence="1">Membrane</location>
        <topology evidence="1">Single-pass membrane protein</topology>
    </subcellularLocation>
</comment>
<proteinExistence type="predicted"/>
<dbReference type="GO" id="GO:0006508">
    <property type="term" value="P:proteolysis"/>
    <property type="evidence" value="ECO:0007669"/>
    <property type="project" value="UniProtKB-KW"/>
</dbReference>
<dbReference type="SUPFAM" id="SSF56601">
    <property type="entry name" value="beta-lactamase/transpeptidase-like"/>
    <property type="match status" value="1"/>
</dbReference>
<dbReference type="SUPFAM" id="SSF56519">
    <property type="entry name" value="Penicillin binding protein dimerisation domain"/>
    <property type="match status" value="1"/>
</dbReference>
<evidence type="ECO:0000256" key="14">
    <source>
        <dbReference type="SAM" id="MobiDB-lite"/>
    </source>
</evidence>
<evidence type="ECO:0000313" key="18">
    <source>
        <dbReference type="Proteomes" id="UP000444174"/>
    </source>
</evidence>
<keyword evidence="3" id="KW-1003">Cell membrane</keyword>
<evidence type="ECO:0000256" key="7">
    <source>
        <dbReference type="ARBA" id="ARBA00022692"/>
    </source>
</evidence>
<keyword evidence="12" id="KW-0472">Membrane</keyword>
<evidence type="ECO:0000256" key="8">
    <source>
        <dbReference type="ARBA" id="ARBA00022801"/>
    </source>
</evidence>
<keyword evidence="13" id="KW-0961">Cell wall biogenesis/degradation</keyword>
<evidence type="ECO:0000256" key="2">
    <source>
        <dbReference type="ARBA" id="ARBA00004236"/>
    </source>
</evidence>
<evidence type="ECO:0000256" key="12">
    <source>
        <dbReference type="ARBA" id="ARBA00023136"/>
    </source>
</evidence>
<evidence type="ECO:0000256" key="6">
    <source>
        <dbReference type="ARBA" id="ARBA00022670"/>
    </source>
</evidence>
<dbReference type="InterPro" id="IPR050515">
    <property type="entry name" value="Beta-lactam/transpept"/>
</dbReference>
<keyword evidence="4" id="KW-0997">Cell inner membrane</keyword>
<evidence type="ECO:0000259" key="15">
    <source>
        <dbReference type="Pfam" id="PF00905"/>
    </source>
</evidence>
<dbReference type="EC" id="3.4.16.4" evidence="17"/>
<dbReference type="InterPro" id="IPR017790">
    <property type="entry name" value="Penicillin-binding_protein_2"/>
</dbReference>
<dbReference type="PANTHER" id="PTHR30627:SF2">
    <property type="entry name" value="PEPTIDOGLYCAN D,D-TRANSPEPTIDASE MRDA"/>
    <property type="match status" value="1"/>
</dbReference>
<feature type="region of interest" description="Disordered" evidence="14">
    <location>
        <begin position="617"/>
        <end position="649"/>
    </location>
</feature>
<dbReference type="Pfam" id="PF03717">
    <property type="entry name" value="PBP_dimer"/>
    <property type="match status" value="1"/>
</dbReference>
<keyword evidence="8 17" id="KW-0378">Hydrolase</keyword>
<dbReference type="InterPro" id="IPR001460">
    <property type="entry name" value="PCN-bd_Tpept"/>
</dbReference>
<dbReference type="GO" id="GO:0009252">
    <property type="term" value="P:peptidoglycan biosynthetic process"/>
    <property type="evidence" value="ECO:0007669"/>
    <property type="project" value="UniProtKB-KW"/>
</dbReference>
<dbReference type="GO" id="GO:0009002">
    <property type="term" value="F:serine-type D-Ala-D-Ala carboxypeptidase activity"/>
    <property type="evidence" value="ECO:0007669"/>
    <property type="project" value="UniProtKB-EC"/>
</dbReference>
<reference evidence="17 18" key="1">
    <citation type="submission" date="2019-10" db="EMBL/GenBank/DDBJ databases">
        <title>Epibacterium sp. nov., isolated from seawater.</title>
        <authorList>
            <person name="Zhang X."/>
            <person name="Li N."/>
        </authorList>
    </citation>
    <scope>NUCLEOTIDE SEQUENCE [LARGE SCALE GENOMIC DNA]</scope>
    <source>
        <strain evidence="17 18">SM1979</strain>
    </source>
</reference>
<dbReference type="Gene3D" id="3.30.1390.30">
    <property type="entry name" value="Penicillin-binding protein 2a, domain 3"/>
    <property type="match status" value="1"/>
</dbReference>
<dbReference type="InterPro" id="IPR036138">
    <property type="entry name" value="PBP_dimer_sf"/>
</dbReference>
<evidence type="ECO:0000256" key="5">
    <source>
        <dbReference type="ARBA" id="ARBA00022645"/>
    </source>
</evidence>
<feature type="domain" description="Penicillin-binding protein dimerisation" evidence="16">
    <location>
        <begin position="62"/>
        <end position="238"/>
    </location>
</feature>
<keyword evidence="7" id="KW-0812">Transmembrane</keyword>
<dbReference type="InterPro" id="IPR012338">
    <property type="entry name" value="Beta-lactam/transpept-like"/>
</dbReference>
<sequence>MKRNPQEQNGAHRTFSRRALLLGGAQLAFAGGLAMRMRYLQVEQADQFRLLAEENRIKFQLIPPARGEIFDRNGMILARNTPSYRINIVPEDAGDVEKVIHDLGLLIDLDPDDLERARTEMRRNRNAPFRPITLADQINWEDISKVAVNAPALPGISPEIGLLRSYPMMNSLAHVVGYVGPVSDYDLSQLEDPEPILKEPRFQIGKVGFEAKREETLRGKAGTKQVEVNAAGRVMRELSRREGEAGADMQLTIDAELQSYVQARLGRESASAVVIDCENGDLAAICSAPSFDPNLFVRGISVADYRFLTEDNYRPLANKTVQGTYPPGSTFKMVVAMAALEAGLIGTDDTVWCPGHLEVAGRRFHCWKRAGHGHVDLNGSLKGSCDIYYYDLALKVGIDKISEMAQRFGLGTRHDLPMSAVAAGLAPNKAWKERVHQQDWRVGDTVNASIGQGYMLASPLQLAIMSARLATGRSVTPRLIKSIDGIEQPSGAGESMGLNENNLRVVRKGMYSVSNERRGTAYRNRIVSEGMRMAGKTGTSQVRNITAAERAAGVIRNEDLPWERRDHALFVCFAPYDNPKYAVSVVVEHGGGGSKAAAPIARDVLLQALYGGTPPLDAYPKGDRSRIKAQQERLARDIQKARHPESDQA</sequence>
<dbReference type="AlphaFoldDB" id="A0A843YIU6"/>
<keyword evidence="9" id="KW-0133">Cell shape</keyword>
<accession>A0A843YIU6</accession>
<dbReference type="Proteomes" id="UP000444174">
    <property type="component" value="Unassembled WGS sequence"/>
</dbReference>
<feature type="domain" description="Penicillin-binding protein transpeptidase" evidence="15">
    <location>
        <begin position="271"/>
        <end position="605"/>
    </location>
</feature>
<comment type="caution">
    <text evidence="17">The sequence shown here is derived from an EMBL/GenBank/DDBJ whole genome shotgun (WGS) entry which is preliminary data.</text>
</comment>
<dbReference type="GO" id="GO:0005886">
    <property type="term" value="C:plasma membrane"/>
    <property type="evidence" value="ECO:0007669"/>
    <property type="project" value="UniProtKB-SubCell"/>
</dbReference>
<evidence type="ECO:0000313" key="17">
    <source>
        <dbReference type="EMBL" id="MQQ09728.1"/>
    </source>
</evidence>
<keyword evidence="10" id="KW-0573">Peptidoglycan synthesis</keyword>
<evidence type="ECO:0000256" key="1">
    <source>
        <dbReference type="ARBA" id="ARBA00004167"/>
    </source>
</evidence>
<keyword evidence="6" id="KW-0645">Protease</keyword>
<dbReference type="EMBL" id="WIBF01000010">
    <property type="protein sequence ID" value="MQQ09728.1"/>
    <property type="molecule type" value="Genomic_DNA"/>
</dbReference>
<feature type="compositionally biased region" description="Basic and acidic residues" evidence="14">
    <location>
        <begin position="620"/>
        <end position="649"/>
    </location>
</feature>
<keyword evidence="11" id="KW-1133">Transmembrane helix</keyword>
<gene>
    <name evidence="17" type="primary">mrdA</name>
    <name evidence="17" type="ORF">GFB49_14770</name>
</gene>
<dbReference type="InterPro" id="IPR005311">
    <property type="entry name" value="PBP_dimer"/>
</dbReference>
<dbReference type="Pfam" id="PF00905">
    <property type="entry name" value="Transpeptidase"/>
    <property type="match status" value="1"/>
</dbReference>
<evidence type="ECO:0000256" key="4">
    <source>
        <dbReference type="ARBA" id="ARBA00022519"/>
    </source>
</evidence>
<dbReference type="Gene3D" id="3.40.710.10">
    <property type="entry name" value="DD-peptidase/beta-lactamase superfamily"/>
    <property type="match status" value="1"/>
</dbReference>
<keyword evidence="5 17" id="KW-0121">Carboxypeptidase</keyword>
<evidence type="ECO:0000259" key="16">
    <source>
        <dbReference type="Pfam" id="PF03717"/>
    </source>
</evidence>
<keyword evidence="18" id="KW-1185">Reference proteome</keyword>
<dbReference type="PANTHER" id="PTHR30627">
    <property type="entry name" value="PEPTIDOGLYCAN D,D-TRANSPEPTIDASE"/>
    <property type="match status" value="1"/>
</dbReference>
<evidence type="ECO:0000256" key="13">
    <source>
        <dbReference type="ARBA" id="ARBA00023316"/>
    </source>
</evidence>
<dbReference type="Gene3D" id="3.90.1310.10">
    <property type="entry name" value="Penicillin-binding protein 2a (Domain 2)"/>
    <property type="match status" value="1"/>
</dbReference>
<evidence type="ECO:0000256" key="10">
    <source>
        <dbReference type="ARBA" id="ARBA00022984"/>
    </source>
</evidence>
<name>A0A843YIU6_9RHOB</name>
<evidence type="ECO:0000256" key="3">
    <source>
        <dbReference type="ARBA" id="ARBA00022475"/>
    </source>
</evidence>
<dbReference type="RefSeq" id="WP_153216711.1">
    <property type="nucleotide sequence ID" value="NZ_WIBF01000010.1"/>
</dbReference>
<dbReference type="NCBIfam" id="TIGR03423">
    <property type="entry name" value="pbp2_mrdA"/>
    <property type="match status" value="1"/>
</dbReference>